<protein>
    <submittedName>
        <fullName evidence="1">Uncharacterized protein</fullName>
    </submittedName>
</protein>
<organism evidence="1 2">
    <name type="scientific">Ramlibacter albus</name>
    <dbReference type="NCBI Taxonomy" id="2079448"/>
    <lineage>
        <taxon>Bacteria</taxon>
        <taxon>Pseudomonadati</taxon>
        <taxon>Pseudomonadota</taxon>
        <taxon>Betaproteobacteria</taxon>
        <taxon>Burkholderiales</taxon>
        <taxon>Comamonadaceae</taxon>
        <taxon>Ramlibacter</taxon>
    </lineage>
</organism>
<evidence type="ECO:0000313" key="1">
    <source>
        <dbReference type="EMBL" id="MBC5768421.1"/>
    </source>
</evidence>
<dbReference type="EMBL" id="JACORU010000017">
    <property type="protein sequence ID" value="MBC5768421.1"/>
    <property type="molecule type" value="Genomic_DNA"/>
</dbReference>
<accession>A0A923ME25</accession>
<sequence length="287" mass="29986">MSSGDVSFVVPPKATWPTSGAKSSNTDTVSVTGFGSFGPPDTSVSIVTVRLSPCPSVPASSTTRAQYVTLPVRWTPVSSKLHVPAAVSCFTSTQWVPSVLSWMRWLAPSGVLVPLTMSVVSLVLKSALLMPRSSVIAVILTSSSAPGPSNRTVIACRASSVPALPARSTTRARYSKSPVWPTRSVNVHVVADIAASLQVAPWSLDTCTRLSARAVCVPLTVRLVSLVMKSPAVPVSSEMAVMATFSPAPGATVSIVTTFESFAPSLPAASMTRTRYVTLPLRATVSS</sequence>
<proteinExistence type="predicted"/>
<dbReference type="AlphaFoldDB" id="A0A923ME25"/>
<dbReference type="Proteomes" id="UP000596827">
    <property type="component" value="Unassembled WGS sequence"/>
</dbReference>
<comment type="caution">
    <text evidence="1">The sequence shown here is derived from an EMBL/GenBank/DDBJ whole genome shotgun (WGS) entry which is preliminary data.</text>
</comment>
<evidence type="ECO:0000313" key="2">
    <source>
        <dbReference type="Proteomes" id="UP000596827"/>
    </source>
</evidence>
<name>A0A923ME25_9BURK</name>
<reference evidence="1" key="1">
    <citation type="submission" date="2020-08" db="EMBL/GenBank/DDBJ databases">
        <title>Ramlibacter sp. GTP1 16S ribosomal RNA gene genome sequencing and assembly.</title>
        <authorList>
            <person name="Kang M."/>
        </authorList>
    </citation>
    <scope>NUCLEOTIDE SEQUENCE</scope>
    <source>
        <strain evidence="1">GTP1</strain>
    </source>
</reference>
<keyword evidence="2" id="KW-1185">Reference proteome</keyword>
<gene>
    <name evidence="1" type="ORF">H8R02_28430</name>
</gene>